<dbReference type="Proteomes" id="UP001500752">
    <property type="component" value="Unassembled WGS sequence"/>
</dbReference>
<organism evidence="1 2">
    <name type="scientific">Arthrobacter ginkgonis</name>
    <dbReference type="NCBI Taxonomy" id="1630594"/>
    <lineage>
        <taxon>Bacteria</taxon>
        <taxon>Bacillati</taxon>
        <taxon>Actinomycetota</taxon>
        <taxon>Actinomycetes</taxon>
        <taxon>Micrococcales</taxon>
        <taxon>Micrococcaceae</taxon>
        <taxon>Arthrobacter</taxon>
    </lineage>
</organism>
<proteinExistence type="predicted"/>
<comment type="caution">
    <text evidence="1">The sequence shown here is derived from an EMBL/GenBank/DDBJ whole genome shotgun (WGS) entry which is preliminary data.</text>
</comment>
<dbReference type="EMBL" id="BAABEO010000034">
    <property type="protein sequence ID" value="GAA3702017.1"/>
    <property type="molecule type" value="Genomic_DNA"/>
</dbReference>
<reference evidence="2" key="1">
    <citation type="journal article" date="2019" name="Int. J. Syst. Evol. Microbiol.">
        <title>The Global Catalogue of Microorganisms (GCM) 10K type strain sequencing project: providing services to taxonomists for standard genome sequencing and annotation.</title>
        <authorList>
            <consortium name="The Broad Institute Genomics Platform"/>
            <consortium name="The Broad Institute Genome Sequencing Center for Infectious Disease"/>
            <person name="Wu L."/>
            <person name="Ma J."/>
        </authorList>
    </citation>
    <scope>NUCLEOTIDE SEQUENCE [LARGE SCALE GENOMIC DNA]</scope>
    <source>
        <strain evidence="2">JCM 30742</strain>
    </source>
</reference>
<accession>A0ABP7DAP5</accession>
<evidence type="ECO:0000313" key="2">
    <source>
        <dbReference type="Proteomes" id="UP001500752"/>
    </source>
</evidence>
<gene>
    <name evidence="1" type="ORF">GCM10023081_43030</name>
</gene>
<protein>
    <submittedName>
        <fullName evidence="1">Uncharacterized protein</fullName>
    </submittedName>
</protein>
<dbReference type="RefSeq" id="WP_345154157.1">
    <property type="nucleotide sequence ID" value="NZ_BAABEO010000034.1"/>
</dbReference>
<name>A0ABP7DAP5_9MICC</name>
<sequence>MTIRDWVANQLRNDYTYAVSTIEGSDLGLRIERSGRPSGHIYCVDPNIGSDFDLPELLKAQQEVEDLDFVVLTKRRAKPDTYRRAEGVGFVIGSFGDLRRALESEGEIAAYRSPDHTYVRRRLILHSSIRRIERIGENAFTLFPTDEKSPLHIIITNQYELTADEVYTLVENYEDIEVDAVVSKNPYANAMSPQAIEAGRFLKIHIYTLNEFLENLSSLFRE</sequence>
<evidence type="ECO:0000313" key="1">
    <source>
        <dbReference type="EMBL" id="GAA3702017.1"/>
    </source>
</evidence>
<keyword evidence="2" id="KW-1185">Reference proteome</keyword>